<proteinExistence type="predicted"/>
<comment type="caution">
    <text evidence="2">The sequence shown here is derived from an EMBL/GenBank/DDBJ whole genome shotgun (WGS) entry which is preliminary data.</text>
</comment>
<dbReference type="Proteomes" id="UP001283361">
    <property type="component" value="Unassembled WGS sequence"/>
</dbReference>
<reference evidence="2" key="1">
    <citation type="journal article" date="2023" name="G3 (Bethesda)">
        <title>A reference genome for the long-term kleptoplast-retaining sea slug Elysia crispata morphotype clarki.</title>
        <authorList>
            <person name="Eastman K.E."/>
            <person name="Pendleton A.L."/>
            <person name="Shaikh M.A."/>
            <person name="Suttiyut T."/>
            <person name="Ogas R."/>
            <person name="Tomko P."/>
            <person name="Gavelis G."/>
            <person name="Widhalm J.R."/>
            <person name="Wisecaver J.H."/>
        </authorList>
    </citation>
    <scope>NUCLEOTIDE SEQUENCE</scope>
    <source>
        <strain evidence="2">ECLA1</strain>
    </source>
</reference>
<name>A0AAE0XNH7_9GAST</name>
<dbReference type="EMBL" id="JAWDGP010007969">
    <property type="protein sequence ID" value="KAK3698683.1"/>
    <property type="molecule type" value="Genomic_DNA"/>
</dbReference>
<dbReference type="AlphaFoldDB" id="A0AAE0XNH7"/>
<evidence type="ECO:0000313" key="2">
    <source>
        <dbReference type="EMBL" id="KAK3698683.1"/>
    </source>
</evidence>
<keyword evidence="3" id="KW-1185">Reference proteome</keyword>
<organism evidence="2 3">
    <name type="scientific">Elysia crispata</name>
    <name type="common">lettuce slug</name>
    <dbReference type="NCBI Taxonomy" id="231223"/>
    <lineage>
        <taxon>Eukaryota</taxon>
        <taxon>Metazoa</taxon>
        <taxon>Spiralia</taxon>
        <taxon>Lophotrochozoa</taxon>
        <taxon>Mollusca</taxon>
        <taxon>Gastropoda</taxon>
        <taxon>Heterobranchia</taxon>
        <taxon>Euthyneura</taxon>
        <taxon>Panpulmonata</taxon>
        <taxon>Sacoglossa</taxon>
        <taxon>Placobranchoidea</taxon>
        <taxon>Plakobranchidae</taxon>
        <taxon>Elysia</taxon>
    </lineage>
</organism>
<feature type="region of interest" description="Disordered" evidence="1">
    <location>
        <begin position="1"/>
        <end position="74"/>
    </location>
</feature>
<sequence length="74" mass="7958">MRKVHALTNQPSARFPKAPKYIDRHPGPPIQQPEAGQSSQNASVSNGNRASTKRPQGSRIPSSSRATIPLSSLL</sequence>
<evidence type="ECO:0000313" key="3">
    <source>
        <dbReference type="Proteomes" id="UP001283361"/>
    </source>
</evidence>
<protein>
    <submittedName>
        <fullName evidence="2">Uncharacterized protein</fullName>
    </submittedName>
</protein>
<evidence type="ECO:0000256" key="1">
    <source>
        <dbReference type="SAM" id="MobiDB-lite"/>
    </source>
</evidence>
<gene>
    <name evidence="2" type="ORF">RRG08_046185</name>
</gene>
<accession>A0AAE0XNH7</accession>
<feature type="compositionally biased region" description="Polar residues" evidence="1">
    <location>
        <begin position="34"/>
        <end position="74"/>
    </location>
</feature>